<feature type="region of interest" description="Disordered" evidence="1">
    <location>
        <begin position="1"/>
        <end position="20"/>
    </location>
</feature>
<protein>
    <submittedName>
        <fullName evidence="2">Uncharacterized protein</fullName>
    </submittedName>
</protein>
<dbReference type="OrthoDB" id="9820637at2"/>
<name>A0A401Z620_9ACTN</name>
<organism evidence="2 3">
    <name type="scientific">Embleya hyalina</name>
    <dbReference type="NCBI Taxonomy" id="516124"/>
    <lineage>
        <taxon>Bacteria</taxon>
        <taxon>Bacillati</taxon>
        <taxon>Actinomycetota</taxon>
        <taxon>Actinomycetes</taxon>
        <taxon>Kitasatosporales</taxon>
        <taxon>Streptomycetaceae</taxon>
        <taxon>Embleya</taxon>
    </lineage>
</organism>
<gene>
    <name evidence="2" type="ORF">EHYA_10078</name>
</gene>
<dbReference type="Proteomes" id="UP000286931">
    <property type="component" value="Unassembled WGS sequence"/>
</dbReference>
<proteinExistence type="predicted"/>
<keyword evidence="3" id="KW-1185">Reference proteome</keyword>
<evidence type="ECO:0000256" key="1">
    <source>
        <dbReference type="SAM" id="MobiDB-lite"/>
    </source>
</evidence>
<sequence>MTSPAEGPRNGGPDTDGDDATVWRHRLFAAEVSMANALEQLGAGGYDAWTAILSRLDDGRPEPDETDTEGWRCVCLRALALIRGYFAQCFGAEGVRAWAALDAQTWRWAEPRGRPQAGADPAAAELARQETAAYPRPSWESGIRAGGAPRQIRRTLSASTADPIPLGRTATLGCSAPGAYWPPRATNCSVIRDEGIR</sequence>
<dbReference type="RefSeq" id="WP_126643797.1">
    <property type="nucleotide sequence ID" value="NZ_BIFH01000061.1"/>
</dbReference>
<dbReference type="AlphaFoldDB" id="A0A401Z620"/>
<accession>A0A401Z620</accession>
<comment type="caution">
    <text evidence="2">The sequence shown here is derived from an EMBL/GenBank/DDBJ whole genome shotgun (WGS) entry which is preliminary data.</text>
</comment>
<reference evidence="2 3" key="1">
    <citation type="submission" date="2018-12" db="EMBL/GenBank/DDBJ databases">
        <title>Draft genome sequence of Embleya hyalina NBRC 13850T.</title>
        <authorList>
            <person name="Komaki H."/>
            <person name="Hosoyama A."/>
            <person name="Kimura A."/>
            <person name="Ichikawa N."/>
            <person name="Tamura T."/>
        </authorList>
    </citation>
    <scope>NUCLEOTIDE SEQUENCE [LARGE SCALE GENOMIC DNA]</scope>
    <source>
        <strain evidence="2 3">NBRC 13850</strain>
    </source>
</reference>
<evidence type="ECO:0000313" key="3">
    <source>
        <dbReference type="Proteomes" id="UP000286931"/>
    </source>
</evidence>
<evidence type="ECO:0000313" key="2">
    <source>
        <dbReference type="EMBL" id="GCE02301.1"/>
    </source>
</evidence>
<dbReference type="EMBL" id="BIFH01000061">
    <property type="protein sequence ID" value="GCE02301.1"/>
    <property type="molecule type" value="Genomic_DNA"/>
</dbReference>